<dbReference type="GO" id="GO:0005524">
    <property type="term" value="F:ATP binding"/>
    <property type="evidence" value="ECO:0007669"/>
    <property type="project" value="UniProtKB-KW"/>
</dbReference>
<keyword evidence="1" id="KW-0547">Nucleotide-binding</keyword>
<sequence length="91" mass="10114">MQIFKSLVESLSFGEASEQWYTRVLICSDVLYRGVDVEDVDCVVNYELPKNDRLLVHRAGRTGRAGNTGEVLSLGGGGAVCYFFIVFFTQV</sequence>
<dbReference type="SMART" id="SM00490">
    <property type="entry name" value="HELICc"/>
    <property type="match status" value="1"/>
</dbReference>
<dbReference type="EMBL" id="UYSL01010136">
    <property type="protein sequence ID" value="VDL68459.1"/>
    <property type="molecule type" value="Genomic_DNA"/>
</dbReference>
<dbReference type="Pfam" id="PF00271">
    <property type="entry name" value="Helicase_C"/>
    <property type="match status" value="1"/>
</dbReference>
<organism evidence="9">
    <name type="scientific">Nippostrongylus brasiliensis</name>
    <name type="common">Rat hookworm</name>
    <dbReference type="NCBI Taxonomy" id="27835"/>
    <lineage>
        <taxon>Eukaryota</taxon>
        <taxon>Metazoa</taxon>
        <taxon>Ecdysozoa</taxon>
        <taxon>Nematoda</taxon>
        <taxon>Chromadorea</taxon>
        <taxon>Rhabditida</taxon>
        <taxon>Rhabditina</taxon>
        <taxon>Rhabditomorpha</taxon>
        <taxon>Strongyloidea</taxon>
        <taxon>Heligmosomidae</taxon>
        <taxon>Nippostrongylus</taxon>
    </lineage>
</organism>
<dbReference type="InterPro" id="IPR050079">
    <property type="entry name" value="DEAD_box_RNA_helicase"/>
</dbReference>
<dbReference type="InterPro" id="IPR027417">
    <property type="entry name" value="P-loop_NTPase"/>
</dbReference>
<dbReference type="GO" id="GO:0016787">
    <property type="term" value="F:hydrolase activity"/>
    <property type="evidence" value="ECO:0007669"/>
    <property type="project" value="UniProtKB-KW"/>
</dbReference>
<dbReference type="AlphaFoldDB" id="A0A0N4XQR7"/>
<gene>
    <name evidence="7" type="ORF">NBR_LOCUS4870</name>
</gene>
<evidence type="ECO:0000256" key="5">
    <source>
        <dbReference type="SAM" id="Phobius"/>
    </source>
</evidence>
<name>A0A0N4XQR7_NIPBR</name>
<dbReference type="STRING" id="27835.A0A0N4XQR7"/>
<keyword evidence="8" id="KW-1185">Reference proteome</keyword>
<dbReference type="PROSITE" id="PS51194">
    <property type="entry name" value="HELICASE_CTER"/>
    <property type="match status" value="1"/>
</dbReference>
<protein>
    <submittedName>
        <fullName evidence="9">Putative ATP-dependent RNA helicase (inferred by orthology to a C. elegans protein)</fullName>
    </submittedName>
</protein>
<dbReference type="PANTHER" id="PTHR47959">
    <property type="entry name" value="ATP-DEPENDENT RNA HELICASE RHLE-RELATED"/>
    <property type="match status" value="1"/>
</dbReference>
<keyword evidence="3" id="KW-0347">Helicase</keyword>
<keyword evidence="5" id="KW-0472">Membrane</keyword>
<accession>A0A0N4XQR7</accession>
<keyword evidence="5" id="KW-1133">Transmembrane helix</keyword>
<reference evidence="9" key="1">
    <citation type="submission" date="2017-02" db="UniProtKB">
        <authorList>
            <consortium name="WormBaseParasite"/>
        </authorList>
    </citation>
    <scope>IDENTIFICATION</scope>
</reference>
<dbReference type="Proteomes" id="UP000271162">
    <property type="component" value="Unassembled WGS sequence"/>
</dbReference>
<evidence type="ECO:0000256" key="3">
    <source>
        <dbReference type="ARBA" id="ARBA00022806"/>
    </source>
</evidence>
<evidence type="ECO:0000256" key="1">
    <source>
        <dbReference type="ARBA" id="ARBA00022741"/>
    </source>
</evidence>
<dbReference type="WBParaSite" id="NBR_0000486901-mRNA-1">
    <property type="protein sequence ID" value="NBR_0000486901-mRNA-1"/>
    <property type="gene ID" value="NBR_0000486901"/>
</dbReference>
<evidence type="ECO:0000256" key="2">
    <source>
        <dbReference type="ARBA" id="ARBA00022801"/>
    </source>
</evidence>
<dbReference type="GO" id="GO:0005829">
    <property type="term" value="C:cytosol"/>
    <property type="evidence" value="ECO:0007669"/>
    <property type="project" value="TreeGrafter"/>
</dbReference>
<proteinExistence type="predicted"/>
<feature type="transmembrane region" description="Helical" evidence="5">
    <location>
        <begin position="71"/>
        <end position="89"/>
    </location>
</feature>
<dbReference type="Gene3D" id="3.40.50.300">
    <property type="entry name" value="P-loop containing nucleotide triphosphate hydrolases"/>
    <property type="match status" value="1"/>
</dbReference>
<evidence type="ECO:0000256" key="4">
    <source>
        <dbReference type="ARBA" id="ARBA00022840"/>
    </source>
</evidence>
<dbReference type="GO" id="GO:0003724">
    <property type="term" value="F:RNA helicase activity"/>
    <property type="evidence" value="ECO:0007669"/>
    <property type="project" value="TreeGrafter"/>
</dbReference>
<evidence type="ECO:0000313" key="8">
    <source>
        <dbReference type="Proteomes" id="UP000271162"/>
    </source>
</evidence>
<evidence type="ECO:0000259" key="6">
    <source>
        <dbReference type="PROSITE" id="PS51194"/>
    </source>
</evidence>
<dbReference type="PANTHER" id="PTHR47959:SF1">
    <property type="entry name" value="ATP-DEPENDENT RNA HELICASE DBPA"/>
    <property type="match status" value="1"/>
</dbReference>
<evidence type="ECO:0000313" key="7">
    <source>
        <dbReference type="EMBL" id="VDL68459.1"/>
    </source>
</evidence>
<dbReference type="InterPro" id="IPR001650">
    <property type="entry name" value="Helicase_C-like"/>
</dbReference>
<keyword evidence="4" id="KW-0067">ATP-binding</keyword>
<dbReference type="SUPFAM" id="SSF52540">
    <property type="entry name" value="P-loop containing nucleoside triphosphate hydrolases"/>
    <property type="match status" value="1"/>
</dbReference>
<keyword evidence="5" id="KW-0812">Transmembrane</keyword>
<keyword evidence="2" id="KW-0378">Hydrolase</keyword>
<feature type="domain" description="Helicase C-terminal" evidence="6">
    <location>
        <begin position="1"/>
        <end position="91"/>
    </location>
</feature>
<reference evidence="7 8" key="2">
    <citation type="submission" date="2018-11" db="EMBL/GenBank/DDBJ databases">
        <authorList>
            <consortium name="Pathogen Informatics"/>
        </authorList>
    </citation>
    <scope>NUCLEOTIDE SEQUENCE [LARGE SCALE GENOMIC DNA]</scope>
</reference>
<evidence type="ECO:0000313" key="9">
    <source>
        <dbReference type="WBParaSite" id="NBR_0000486901-mRNA-1"/>
    </source>
</evidence>